<evidence type="ECO:0000313" key="1">
    <source>
        <dbReference type="EMBL" id="KAH0566826.1"/>
    </source>
</evidence>
<dbReference type="Proteomes" id="UP000826195">
    <property type="component" value="Unassembled WGS sequence"/>
</dbReference>
<reference evidence="1 2" key="1">
    <citation type="journal article" date="2021" name="J. Hered.">
        <title>A chromosome-level genome assembly of the parasitoid wasp, Cotesia glomerata (Hymenoptera: Braconidae).</title>
        <authorList>
            <person name="Pinto B.J."/>
            <person name="Weis J.J."/>
            <person name="Gamble T."/>
            <person name="Ode P.J."/>
            <person name="Paul R."/>
            <person name="Zaspel J.M."/>
        </authorList>
    </citation>
    <scope>NUCLEOTIDE SEQUENCE [LARGE SCALE GENOMIC DNA]</scope>
    <source>
        <strain evidence="1">CgM1</strain>
    </source>
</reference>
<dbReference type="EMBL" id="JAHXZJ010000001">
    <property type="protein sequence ID" value="KAH0566826.1"/>
    <property type="molecule type" value="Genomic_DNA"/>
</dbReference>
<protein>
    <submittedName>
        <fullName evidence="1">Uncharacterized protein</fullName>
    </submittedName>
</protein>
<name>A0AAV7J631_COTGL</name>
<keyword evidence="2" id="KW-1185">Reference proteome</keyword>
<evidence type="ECO:0000313" key="2">
    <source>
        <dbReference type="Proteomes" id="UP000826195"/>
    </source>
</evidence>
<sequence>MGRTPCKCSDVTLVLVVEIRIVHGNTIVMLGIEFVESRVRARVSRYAVTYSRGYIKDLSSLSPFHVQAVRSNIANVFDPLEVCGGIKSAVASC</sequence>
<accession>A0AAV7J631</accession>
<gene>
    <name evidence="1" type="ORF">KQX54_004609</name>
</gene>
<comment type="caution">
    <text evidence="1">The sequence shown here is derived from an EMBL/GenBank/DDBJ whole genome shotgun (WGS) entry which is preliminary data.</text>
</comment>
<proteinExistence type="predicted"/>
<organism evidence="1 2">
    <name type="scientific">Cotesia glomerata</name>
    <name type="common">Lepidopteran parasitic wasp</name>
    <name type="synonym">Apanteles glomeratus</name>
    <dbReference type="NCBI Taxonomy" id="32391"/>
    <lineage>
        <taxon>Eukaryota</taxon>
        <taxon>Metazoa</taxon>
        <taxon>Ecdysozoa</taxon>
        <taxon>Arthropoda</taxon>
        <taxon>Hexapoda</taxon>
        <taxon>Insecta</taxon>
        <taxon>Pterygota</taxon>
        <taxon>Neoptera</taxon>
        <taxon>Endopterygota</taxon>
        <taxon>Hymenoptera</taxon>
        <taxon>Apocrita</taxon>
        <taxon>Ichneumonoidea</taxon>
        <taxon>Braconidae</taxon>
        <taxon>Microgastrinae</taxon>
        <taxon>Cotesia</taxon>
    </lineage>
</organism>
<dbReference type="AlphaFoldDB" id="A0AAV7J631"/>